<sequence>MSAGFVQADRLLQMTTPLGPDVLVLRALDVTEAIGQLFTIEAEAMSERDDIRPDELIGRGITCTVQAPGREPRHFHGLVQSFSRAGDYGRGTSLYRITAVPRMWQLSRTADCRIFQNQSVQRIVQTLLEEGHVSPVRFGNLPTAPRSYCVQWNETDLDFCQRLLDEVGAGYFFRHEMGEHTLHITGANADFPAIPCEPVTNRPGAENGGPDSVWGWTAAVEQRPGKSEAVDFDQLRPGALLKAQASTVMNTSTAEAEMYHWPGNQTARPDADPARLQMERDEAAAERVRAEGGEPAIFAGGRLQVAPALGAAPVPWLVTSVVHRARDDSHIAGGSSSHYGNSLVLIPAERTWRGAAAHPRPTMPGLQSAIVTGPQGGEIHCDEHGRVKVHFHWDRAGPKSDGSSCWVRVAQPWGGAWGGTWFLPRVGDEVLVGFMDGDPDKPVVIGSLYNDVSRHPHALPGNMTQSWITSRSSKGGGPENANILRMEDKMGSEELYLQAEKDMNVLVRDNRDTTLQRGNETLTVEKGDIAVTAEQGKIAIEAMQSITLTVGGSKVTIDQTGITLEATLITAKAGGTARIEAPLIQEEASGSMILKGGIVHIN</sequence>
<dbReference type="SUPFAM" id="SSF69255">
    <property type="entry name" value="gp5 N-terminal domain-like"/>
    <property type="match status" value="1"/>
</dbReference>
<dbReference type="Gene3D" id="2.30.110.50">
    <property type="match status" value="1"/>
</dbReference>
<dbReference type="OrthoDB" id="9762420at2"/>
<dbReference type="Pfam" id="PF22178">
    <property type="entry name" value="Gp5_trimer_C"/>
    <property type="match status" value="1"/>
</dbReference>
<dbReference type="Gene3D" id="4.10.220.110">
    <property type="match status" value="1"/>
</dbReference>
<evidence type="ECO:0000256" key="2">
    <source>
        <dbReference type="ARBA" id="ARBA00005558"/>
    </source>
</evidence>
<dbReference type="SUPFAM" id="SSF69279">
    <property type="entry name" value="Phage tail proteins"/>
    <property type="match status" value="2"/>
</dbReference>
<dbReference type="InterPro" id="IPR017847">
    <property type="entry name" value="T6SS_RhsGE_Vgr_subset"/>
</dbReference>
<dbReference type="InterPro" id="IPR050708">
    <property type="entry name" value="T6SS_VgrG/RHS"/>
</dbReference>
<protein>
    <submittedName>
        <fullName evidence="6">Uncharacterized protein</fullName>
    </submittedName>
</protein>
<dbReference type="RefSeq" id="WP_076960499.1">
    <property type="nucleotide sequence ID" value="NZ_MLCO01000419.1"/>
</dbReference>
<feature type="domain" description="Gp5/Type VI secretion system Vgr C-terminal trimerisation" evidence="5">
    <location>
        <begin position="467"/>
        <end position="550"/>
    </location>
</feature>
<comment type="similarity">
    <text evidence="2">Belongs to the VgrG protein family.</text>
</comment>
<gene>
    <name evidence="6" type="ORF">BKE38_28005</name>
</gene>
<evidence type="ECO:0000259" key="4">
    <source>
        <dbReference type="Pfam" id="PF04717"/>
    </source>
</evidence>
<dbReference type="AlphaFoldDB" id="A0A1V2GTV9"/>
<dbReference type="Gene3D" id="2.40.50.230">
    <property type="entry name" value="Gp5 N-terminal domain"/>
    <property type="match status" value="1"/>
</dbReference>
<dbReference type="Gene3D" id="3.55.50.10">
    <property type="entry name" value="Baseplate protein-like domains"/>
    <property type="match status" value="1"/>
</dbReference>
<comment type="caution">
    <text evidence="6">The sequence shown here is derived from an EMBL/GenBank/DDBJ whole genome shotgun (WGS) entry which is preliminary data.</text>
</comment>
<dbReference type="NCBIfam" id="TIGR03361">
    <property type="entry name" value="VI_Rhs_Vgr"/>
    <property type="match status" value="1"/>
</dbReference>
<dbReference type="InterPro" id="IPR006531">
    <property type="entry name" value="Gp5/Vgr_OB"/>
</dbReference>
<proteinExistence type="inferred from homology"/>
<dbReference type="NCBIfam" id="TIGR01646">
    <property type="entry name" value="vgr_GE"/>
    <property type="match status" value="1"/>
</dbReference>
<organism evidence="6 7">
    <name type="scientific">Teichococcus deserti</name>
    <dbReference type="NCBI Taxonomy" id="1817963"/>
    <lineage>
        <taxon>Bacteria</taxon>
        <taxon>Pseudomonadati</taxon>
        <taxon>Pseudomonadota</taxon>
        <taxon>Alphaproteobacteria</taxon>
        <taxon>Acetobacterales</taxon>
        <taxon>Roseomonadaceae</taxon>
        <taxon>Roseomonas</taxon>
    </lineage>
</organism>
<dbReference type="Pfam" id="PF04717">
    <property type="entry name" value="Phage_base_V"/>
    <property type="match status" value="1"/>
</dbReference>
<evidence type="ECO:0000259" key="5">
    <source>
        <dbReference type="Pfam" id="PF22178"/>
    </source>
</evidence>
<keyword evidence="3" id="KW-0964">Secreted</keyword>
<dbReference type="InterPro" id="IPR006533">
    <property type="entry name" value="T6SS_Vgr_RhsGE"/>
</dbReference>
<dbReference type="PANTHER" id="PTHR32305:SF15">
    <property type="entry name" value="PROTEIN RHSA-RELATED"/>
    <property type="match status" value="1"/>
</dbReference>
<evidence type="ECO:0000256" key="1">
    <source>
        <dbReference type="ARBA" id="ARBA00004613"/>
    </source>
</evidence>
<name>A0A1V2GTV9_9PROT</name>
<dbReference type="GO" id="GO:0005576">
    <property type="term" value="C:extracellular region"/>
    <property type="evidence" value="ECO:0007669"/>
    <property type="project" value="UniProtKB-SubCell"/>
</dbReference>
<keyword evidence="7" id="KW-1185">Reference proteome</keyword>
<dbReference type="InterPro" id="IPR054030">
    <property type="entry name" value="Gp5_Vgr_C"/>
</dbReference>
<comment type="subcellular location">
    <subcellularLocation>
        <location evidence="1">Secreted</location>
    </subcellularLocation>
</comment>
<dbReference type="Proteomes" id="UP000188879">
    <property type="component" value="Unassembled WGS sequence"/>
</dbReference>
<dbReference type="EMBL" id="MLCO01000419">
    <property type="protein sequence ID" value="ONG44599.1"/>
    <property type="molecule type" value="Genomic_DNA"/>
</dbReference>
<dbReference type="SUPFAM" id="SSF69349">
    <property type="entry name" value="Phage fibre proteins"/>
    <property type="match status" value="1"/>
</dbReference>
<feature type="domain" description="Gp5/Type VI secretion system Vgr protein OB-fold" evidence="4">
    <location>
        <begin position="382"/>
        <end position="449"/>
    </location>
</feature>
<accession>A0A1V2GTV9</accession>
<dbReference type="Pfam" id="PF05954">
    <property type="entry name" value="Phage_GPD"/>
    <property type="match status" value="1"/>
</dbReference>
<evidence type="ECO:0000256" key="3">
    <source>
        <dbReference type="ARBA" id="ARBA00022525"/>
    </source>
</evidence>
<evidence type="ECO:0000313" key="6">
    <source>
        <dbReference type="EMBL" id="ONG44599.1"/>
    </source>
</evidence>
<reference evidence="6 7" key="1">
    <citation type="submission" date="2016-10" db="EMBL/GenBank/DDBJ databases">
        <title>Draft Genome sequence of Roseomonas sp. strain M3.</title>
        <authorList>
            <person name="Subhash Y."/>
            <person name="Lee S."/>
        </authorList>
    </citation>
    <scope>NUCLEOTIDE SEQUENCE [LARGE SCALE GENOMIC DNA]</scope>
    <source>
        <strain evidence="6 7">M3</strain>
    </source>
</reference>
<evidence type="ECO:0000313" key="7">
    <source>
        <dbReference type="Proteomes" id="UP000188879"/>
    </source>
</evidence>
<dbReference type="PANTHER" id="PTHR32305">
    <property type="match status" value="1"/>
</dbReference>
<dbReference type="InterPro" id="IPR037026">
    <property type="entry name" value="Vgr_OB-fold_dom_sf"/>
</dbReference>